<feature type="region of interest" description="Disordered" evidence="1">
    <location>
        <begin position="1"/>
        <end position="29"/>
    </location>
</feature>
<dbReference type="EMBL" id="BGPR01273340">
    <property type="protein sequence ID" value="GBN04454.1"/>
    <property type="molecule type" value="Genomic_DNA"/>
</dbReference>
<organism evidence="2 3">
    <name type="scientific">Araneus ventricosus</name>
    <name type="common">Orbweaver spider</name>
    <name type="synonym">Epeira ventricosa</name>
    <dbReference type="NCBI Taxonomy" id="182803"/>
    <lineage>
        <taxon>Eukaryota</taxon>
        <taxon>Metazoa</taxon>
        <taxon>Ecdysozoa</taxon>
        <taxon>Arthropoda</taxon>
        <taxon>Chelicerata</taxon>
        <taxon>Arachnida</taxon>
        <taxon>Araneae</taxon>
        <taxon>Araneomorphae</taxon>
        <taxon>Entelegynae</taxon>
        <taxon>Araneoidea</taxon>
        <taxon>Araneidae</taxon>
        <taxon>Araneus</taxon>
    </lineage>
</organism>
<proteinExistence type="predicted"/>
<feature type="compositionally biased region" description="Low complexity" evidence="1">
    <location>
        <begin position="68"/>
        <end position="81"/>
    </location>
</feature>
<feature type="non-terminal residue" evidence="2">
    <location>
        <position position="1"/>
    </location>
</feature>
<feature type="compositionally biased region" description="Polar residues" evidence="1">
    <location>
        <begin position="20"/>
        <end position="29"/>
    </location>
</feature>
<reference evidence="2 3" key="1">
    <citation type="journal article" date="2019" name="Sci. Rep.">
        <title>Orb-weaving spider Araneus ventricosus genome elucidates the spidroin gene catalogue.</title>
        <authorList>
            <person name="Kono N."/>
            <person name="Nakamura H."/>
            <person name="Ohtoshi R."/>
            <person name="Moran D.A.P."/>
            <person name="Shinohara A."/>
            <person name="Yoshida Y."/>
            <person name="Fujiwara M."/>
            <person name="Mori M."/>
            <person name="Tomita M."/>
            <person name="Arakawa K."/>
        </authorList>
    </citation>
    <scope>NUCLEOTIDE SEQUENCE [LARGE SCALE GENOMIC DNA]</scope>
</reference>
<evidence type="ECO:0000256" key="1">
    <source>
        <dbReference type="SAM" id="MobiDB-lite"/>
    </source>
</evidence>
<feature type="compositionally biased region" description="Polar residues" evidence="1">
    <location>
        <begin position="58"/>
        <end position="67"/>
    </location>
</feature>
<feature type="region of interest" description="Disordered" evidence="1">
    <location>
        <begin position="42"/>
        <end position="90"/>
    </location>
</feature>
<sequence length="112" mass="12313">QGTSSDQQLLPSEDNKNDNGDVSQETVSNRVYLEQFSRTLGFKMSEDVAPPTKAQPRQRLNASSLTPSPSSENVISSSSEQNQEEQEKEENKAAVRAIVFCIISLLNLGVDK</sequence>
<keyword evidence="3" id="KW-1185">Reference proteome</keyword>
<accession>A0A4Y2KPB3</accession>
<gene>
    <name evidence="2" type="ORF">AVEN_74778_1</name>
</gene>
<evidence type="ECO:0000313" key="3">
    <source>
        <dbReference type="Proteomes" id="UP000499080"/>
    </source>
</evidence>
<comment type="caution">
    <text evidence="2">The sequence shown here is derived from an EMBL/GenBank/DDBJ whole genome shotgun (WGS) entry which is preliminary data.</text>
</comment>
<dbReference type="AlphaFoldDB" id="A0A4Y2KPB3"/>
<protein>
    <submittedName>
        <fullName evidence="2">Uncharacterized protein</fullName>
    </submittedName>
</protein>
<evidence type="ECO:0000313" key="2">
    <source>
        <dbReference type="EMBL" id="GBN04454.1"/>
    </source>
</evidence>
<dbReference type="Proteomes" id="UP000499080">
    <property type="component" value="Unassembled WGS sequence"/>
</dbReference>
<feature type="compositionally biased region" description="Polar residues" evidence="1">
    <location>
        <begin position="1"/>
        <end position="10"/>
    </location>
</feature>
<name>A0A4Y2KPB3_ARAVE</name>